<comment type="caution">
    <text evidence="2">The sequence shown here is derived from an EMBL/GenBank/DDBJ whole genome shotgun (WGS) entry which is preliminary data.</text>
</comment>
<name>A0A117I7G6_9MYCO</name>
<evidence type="ECO:0000256" key="1">
    <source>
        <dbReference type="SAM" id="MobiDB-lite"/>
    </source>
</evidence>
<dbReference type="STRING" id="146020.RMCB_5748"/>
<accession>A0A117I7G6</accession>
<sequence>MYETTAVGFEPSDVIDEAAAIVEAEWMRLMADERWARAAASYMELPVARTVRARLRVLTDRYRKGLSDLSFDSVDAQPTRRRAANVWATQRSPPARLQTGRT</sequence>
<dbReference type="EMBL" id="BCSX01000051">
    <property type="protein sequence ID" value="GAS91652.1"/>
    <property type="molecule type" value="Genomic_DNA"/>
</dbReference>
<proteinExistence type="predicted"/>
<gene>
    <name evidence="2" type="ORF">RMCB_5748</name>
</gene>
<reference evidence="3" key="2">
    <citation type="submission" date="2016-02" db="EMBL/GenBank/DDBJ databases">
        <title>Draft genome sequence of five rapidly growing Mycobacterium species.</title>
        <authorList>
            <person name="Katahira K."/>
            <person name="Gotou Y."/>
            <person name="Iida K."/>
            <person name="Ogura Y."/>
            <person name="Hayashi T."/>
        </authorList>
    </citation>
    <scope>NUCLEOTIDE SEQUENCE [LARGE SCALE GENOMIC DNA]</scope>
    <source>
        <strain evidence="3">JCM15654</strain>
    </source>
</reference>
<dbReference type="Proteomes" id="UP000069620">
    <property type="component" value="Unassembled WGS sequence"/>
</dbReference>
<keyword evidence="3" id="KW-1185">Reference proteome</keyword>
<evidence type="ECO:0000313" key="3">
    <source>
        <dbReference type="Proteomes" id="UP000069620"/>
    </source>
</evidence>
<reference evidence="3" key="1">
    <citation type="journal article" date="2016" name="Genome Announc.">
        <title>Draft Genome Sequences of Five Rapidly Growing Mycobacterium Species, M. thermoresistibile, M. fortuitum subsp. acetamidolyticum, M. canariasense, M. brisbanense, and M. novocastrense.</title>
        <authorList>
            <person name="Katahira K."/>
            <person name="Ogura Y."/>
            <person name="Gotoh Y."/>
            <person name="Hayashi T."/>
        </authorList>
    </citation>
    <scope>NUCLEOTIDE SEQUENCE [LARGE SCALE GENOMIC DNA]</scope>
    <source>
        <strain evidence="3">JCM15654</strain>
    </source>
</reference>
<organism evidence="2 3">
    <name type="scientific">Mycolicibacterium brisbanense</name>
    <dbReference type="NCBI Taxonomy" id="146020"/>
    <lineage>
        <taxon>Bacteria</taxon>
        <taxon>Bacillati</taxon>
        <taxon>Actinomycetota</taxon>
        <taxon>Actinomycetes</taxon>
        <taxon>Mycobacteriales</taxon>
        <taxon>Mycobacteriaceae</taxon>
        <taxon>Mycolicibacterium</taxon>
    </lineage>
</organism>
<evidence type="ECO:0000313" key="2">
    <source>
        <dbReference type="EMBL" id="GAS91652.1"/>
    </source>
</evidence>
<feature type="region of interest" description="Disordered" evidence="1">
    <location>
        <begin position="82"/>
        <end position="102"/>
    </location>
</feature>
<protein>
    <submittedName>
        <fullName evidence="2">Uncharacterized protein</fullName>
    </submittedName>
</protein>
<dbReference type="AlphaFoldDB" id="A0A117I7G6"/>